<dbReference type="GO" id="GO:0003676">
    <property type="term" value="F:nucleic acid binding"/>
    <property type="evidence" value="ECO:0007669"/>
    <property type="project" value="InterPro"/>
</dbReference>
<gene>
    <name evidence="3" type="ORF">LTRI10_LOCUS46640</name>
</gene>
<name>A0AAV2G9U9_9ROSI</name>
<feature type="domain" description="CCHC-type" evidence="2">
    <location>
        <begin position="231"/>
        <end position="246"/>
    </location>
</feature>
<evidence type="ECO:0000313" key="3">
    <source>
        <dbReference type="EMBL" id="CAL1406947.1"/>
    </source>
</evidence>
<keyword evidence="1" id="KW-0862">Zinc</keyword>
<dbReference type="InterPro" id="IPR025558">
    <property type="entry name" value="DUF4283"/>
</dbReference>
<evidence type="ECO:0000313" key="4">
    <source>
        <dbReference type="Proteomes" id="UP001497516"/>
    </source>
</evidence>
<dbReference type="AlphaFoldDB" id="A0AAV2G9U9"/>
<evidence type="ECO:0000259" key="2">
    <source>
        <dbReference type="PROSITE" id="PS50158"/>
    </source>
</evidence>
<keyword evidence="1" id="KW-0863">Zinc-finger</keyword>
<dbReference type="PANTHER" id="PTHR31286">
    <property type="entry name" value="GLYCINE-RICH CELL WALL STRUCTURAL PROTEIN 1.8-LIKE"/>
    <property type="match status" value="1"/>
</dbReference>
<organism evidence="3 4">
    <name type="scientific">Linum trigynum</name>
    <dbReference type="NCBI Taxonomy" id="586398"/>
    <lineage>
        <taxon>Eukaryota</taxon>
        <taxon>Viridiplantae</taxon>
        <taxon>Streptophyta</taxon>
        <taxon>Embryophyta</taxon>
        <taxon>Tracheophyta</taxon>
        <taxon>Spermatophyta</taxon>
        <taxon>Magnoliopsida</taxon>
        <taxon>eudicotyledons</taxon>
        <taxon>Gunneridae</taxon>
        <taxon>Pentapetalae</taxon>
        <taxon>rosids</taxon>
        <taxon>fabids</taxon>
        <taxon>Malpighiales</taxon>
        <taxon>Linaceae</taxon>
        <taxon>Linum</taxon>
    </lineage>
</organism>
<keyword evidence="4" id="KW-1185">Reference proteome</keyword>
<dbReference type="InterPro" id="IPR040256">
    <property type="entry name" value="At4g02000-like"/>
</dbReference>
<evidence type="ECO:0000256" key="1">
    <source>
        <dbReference type="PROSITE-ProRule" id="PRU00047"/>
    </source>
</evidence>
<proteinExistence type="predicted"/>
<dbReference type="PANTHER" id="PTHR31286:SF167">
    <property type="entry name" value="OS09G0268800 PROTEIN"/>
    <property type="match status" value="1"/>
</dbReference>
<dbReference type="InterPro" id="IPR001878">
    <property type="entry name" value="Znf_CCHC"/>
</dbReference>
<dbReference type="EMBL" id="OZ034821">
    <property type="protein sequence ID" value="CAL1406947.1"/>
    <property type="molecule type" value="Genomic_DNA"/>
</dbReference>
<protein>
    <recommendedName>
        <fullName evidence="2">CCHC-type domain-containing protein</fullName>
    </recommendedName>
</protein>
<dbReference type="GO" id="GO:0008270">
    <property type="term" value="F:zinc ion binding"/>
    <property type="evidence" value="ECO:0007669"/>
    <property type="project" value="UniProtKB-KW"/>
</dbReference>
<reference evidence="3 4" key="1">
    <citation type="submission" date="2024-04" db="EMBL/GenBank/DDBJ databases">
        <authorList>
            <person name="Fracassetti M."/>
        </authorList>
    </citation>
    <scope>NUCLEOTIDE SEQUENCE [LARGE SCALE GENOMIC DNA]</scope>
</reference>
<dbReference type="PROSITE" id="PS50158">
    <property type="entry name" value="ZF_CCHC"/>
    <property type="match status" value="1"/>
</dbReference>
<keyword evidence="1" id="KW-0479">Metal-binding</keyword>
<dbReference type="Proteomes" id="UP001497516">
    <property type="component" value="Chromosome 8"/>
</dbReference>
<dbReference type="Pfam" id="PF14111">
    <property type="entry name" value="DUF4283"/>
    <property type="match status" value="1"/>
</dbReference>
<accession>A0AAV2G9U9</accession>
<sequence>MEVIKGPPWLLSKYPPSPSPNIETQFTEIVLRAKPNSCSKMALVRFSDADVAAGAQRGELTLVGRICGAPPALHSLKATMGRLWNCVGEFSMVPLGWGLIQIVFSSLADAKRTVKEAPWILPKFLLHLTKWASPSQELADSLTCVPLMLQLWGIPFECLTERLGSLLGASLGPADPATIHQSESSGGLFIQVRVTLDLTKPLPDEIPAEHEDGGKGVFKVMVKYTKLPQFCYLCGIIGHIGQSCPQKAELEGKPPRYGRHTVSQEKGPRVSELALTRRKKRFSWARQMITADPGTGLWGVSSPKSGALVVNSRMKALSIERRPDAEPRFIPKSMAQFQQIGEDSREEGEIMISEEPAPKRVCTGKALVVTMATSTTRVEETSPDWSQLDK</sequence>